<organism evidence="1 2">
    <name type="scientific">Malus domestica</name>
    <name type="common">Apple</name>
    <name type="synonym">Pyrus malus</name>
    <dbReference type="NCBI Taxonomy" id="3750"/>
    <lineage>
        <taxon>Eukaryota</taxon>
        <taxon>Viridiplantae</taxon>
        <taxon>Streptophyta</taxon>
        <taxon>Embryophyta</taxon>
        <taxon>Tracheophyta</taxon>
        <taxon>Spermatophyta</taxon>
        <taxon>Magnoliopsida</taxon>
        <taxon>eudicotyledons</taxon>
        <taxon>Gunneridae</taxon>
        <taxon>Pentapetalae</taxon>
        <taxon>rosids</taxon>
        <taxon>fabids</taxon>
        <taxon>Rosales</taxon>
        <taxon>Rosaceae</taxon>
        <taxon>Amygdaloideae</taxon>
        <taxon>Maleae</taxon>
        <taxon>Malus</taxon>
    </lineage>
</organism>
<name>A0A498J9S2_MALDO</name>
<reference evidence="1 2" key="1">
    <citation type="submission" date="2018-10" db="EMBL/GenBank/DDBJ databases">
        <title>A high-quality apple genome assembly.</title>
        <authorList>
            <person name="Hu J."/>
        </authorList>
    </citation>
    <scope>NUCLEOTIDE SEQUENCE [LARGE SCALE GENOMIC DNA]</scope>
    <source>
        <strain evidence="2">cv. HFTH1</strain>
        <tissue evidence="1">Young leaf</tissue>
    </source>
</reference>
<sequence>MLCSCSGQQFKFEEPPHSPESLATSDFLASALSSRTSDWDSKFEDIQVDEAESTLKEALSLNYEEARALLGRLEFQRGNFEAALQVFQVLEIRNLTPGMAKAIVERTRQRKPRTKGNDVVLPSVMSMHSVSLLIEAILLKARSWENWEDI</sequence>
<accession>A0A498J9S2</accession>
<comment type="caution">
    <text evidence="1">The sequence shown here is derived from an EMBL/GenBank/DDBJ whole genome shotgun (WGS) entry which is preliminary data.</text>
</comment>
<dbReference type="STRING" id="3750.A0A498J9S2"/>
<proteinExistence type="predicted"/>
<dbReference type="EMBL" id="RDQH01000334">
    <property type="protein sequence ID" value="RXH91575.1"/>
    <property type="molecule type" value="Genomic_DNA"/>
</dbReference>
<evidence type="ECO:0000313" key="2">
    <source>
        <dbReference type="Proteomes" id="UP000290289"/>
    </source>
</evidence>
<protein>
    <submittedName>
        <fullName evidence="1">Uncharacterized protein</fullName>
    </submittedName>
</protein>
<gene>
    <name evidence="1" type="ORF">DVH24_020598</name>
</gene>
<dbReference type="Proteomes" id="UP000290289">
    <property type="component" value="Chromosome 8"/>
</dbReference>
<dbReference type="InterPro" id="IPR011990">
    <property type="entry name" value="TPR-like_helical_dom_sf"/>
</dbReference>
<dbReference type="Gene3D" id="1.25.40.10">
    <property type="entry name" value="Tetratricopeptide repeat domain"/>
    <property type="match status" value="1"/>
</dbReference>
<dbReference type="PANTHER" id="PTHR44102">
    <property type="entry name" value="PROTEIN NPG1"/>
    <property type="match status" value="1"/>
</dbReference>
<dbReference type="InterPro" id="IPR043376">
    <property type="entry name" value="NPG1-like"/>
</dbReference>
<dbReference type="AlphaFoldDB" id="A0A498J9S2"/>
<keyword evidence="2" id="KW-1185">Reference proteome</keyword>
<evidence type="ECO:0000313" key="1">
    <source>
        <dbReference type="EMBL" id="RXH91575.1"/>
    </source>
</evidence>
<dbReference type="PANTHER" id="PTHR44102:SF4">
    <property type="entry name" value="PROTEIN NPGR1"/>
    <property type="match status" value="1"/>
</dbReference>